<dbReference type="AlphaFoldDB" id="A0A649WI25"/>
<keyword evidence="1" id="KW-0496">Mitochondrion</keyword>
<dbReference type="RefSeq" id="YP_009715289.1">
    <property type="nucleotide sequence ID" value="NC_045293.1"/>
</dbReference>
<name>A0A649WI25_9AGAM</name>
<organism evidence="1">
    <name type="scientific">Russula subnigricans</name>
    <dbReference type="NCBI Taxonomy" id="258989"/>
    <lineage>
        <taxon>Eukaryota</taxon>
        <taxon>Fungi</taxon>
        <taxon>Dikarya</taxon>
        <taxon>Basidiomycota</taxon>
        <taxon>Agaricomycotina</taxon>
        <taxon>Agaricomycetes</taxon>
        <taxon>Russulales</taxon>
        <taxon>Russulaceae</taxon>
        <taxon>Russula</taxon>
    </lineage>
</organism>
<gene>
    <name evidence="1" type="primary">orf131</name>
</gene>
<reference evidence="1" key="1">
    <citation type="submission" date="2019-10" db="EMBL/GenBank/DDBJ databases">
        <title>The complete mitochondrial genome of a wild toxic mushroom, Russula subnigricans.</title>
        <authorList>
            <person name="Yu F."/>
        </authorList>
    </citation>
    <scope>NUCLEOTIDE SEQUENCE</scope>
    <source>
        <strain evidence="1">CX24</strain>
    </source>
</reference>
<evidence type="ECO:0000313" key="1">
    <source>
        <dbReference type="EMBL" id="QGK88095.1"/>
    </source>
</evidence>
<proteinExistence type="predicted"/>
<geneLocation type="mitochondrion" evidence="1"/>
<dbReference type="GeneID" id="42894848"/>
<protein>
    <submittedName>
        <fullName evidence="1">Uncharacterized protein</fullName>
    </submittedName>
</protein>
<dbReference type="EMBL" id="MN565028">
    <property type="protein sequence ID" value="QGK88095.1"/>
    <property type="molecule type" value="Genomic_DNA"/>
</dbReference>
<sequence length="131" mass="15636">MNKNNIINLEYLTTRDITFLIDIDKGINVDKTGKCYYFKCFLINTDEICNFINNLEDNEIYLINPLISKNCRHWDPYLTLSRQFLVSNLSNPYVISNYLNNQLIQLEKDFNFEIAEDNYYIQNGLFCFLLF</sequence>
<accession>A0A649WI25</accession>